<reference evidence="3" key="1">
    <citation type="submission" date="2017-09" db="EMBL/GenBank/DDBJ databases">
        <authorList>
            <person name="Varghese N."/>
            <person name="Submissions S."/>
        </authorList>
    </citation>
    <scope>NUCLEOTIDE SEQUENCE [LARGE SCALE GENOMIC DNA]</scope>
    <source>
        <strain evidence="3">CGMCC 1.12803</strain>
    </source>
</reference>
<sequence length="312" mass="36306">MKLTALYIITFFISINISCKRSTRISENHKNSSNSIEKDHRKLAFQDDKHVSYYDFNIKKTTKLVEGFDPCISPDGKWIAYTEYLTIPDKDFYYYPRIIKLISTEDSIKKDLHIDNKNHYGPIWSPTGEYIVFSIMKNNWQIGIIKPNGSGLKILSINTDLALYGPTWTQDGKFVFVHDLETLYKFDLEGKIIKQYNLTQIFGDKYFLSSSTRFWLTSNTENLIFEAGIPEYIEGLKEPSNAIFCYNLKTKRVSRISKKGMYTNYFWIDNQDKIYFSSFKNINGPDKIYQANLFDTIVTELPVTGIQVSISK</sequence>
<accession>A0A285ZNP4</accession>
<dbReference type="Proteomes" id="UP000219281">
    <property type="component" value="Unassembled WGS sequence"/>
</dbReference>
<dbReference type="InterPro" id="IPR011042">
    <property type="entry name" value="6-blade_b-propeller_TolB-like"/>
</dbReference>
<evidence type="ECO:0000256" key="1">
    <source>
        <dbReference type="ARBA" id="ARBA00009820"/>
    </source>
</evidence>
<dbReference type="PANTHER" id="PTHR36842:SF2">
    <property type="entry name" value="SLR0505 PROTEIN"/>
    <property type="match status" value="1"/>
</dbReference>
<proteinExistence type="inferred from homology"/>
<gene>
    <name evidence="2" type="ORF">SAMN06297358_0068</name>
</gene>
<name>A0A285ZNP4_9SPHI</name>
<dbReference type="SUPFAM" id="SSF69304">
    <property type="entry name" value="Tricorn protease N-terminal domain"/>
    <property type="match status" value="1"/>
</dbReference>
<comment type="similarity">
    <text evidence="1">Belongs to the TolB family.</text>
</comment>
<protein>
    <submittedName>
        <fullName evidence="2">WD40-like Beta Propeller Repeat</fullName>
    </submittedName>
</protein>
<evidence type="ECO:0000313" key="3">
    <source>
        <dbReference type="Proteomes" id="UP000219281"/>
    </source>
</evidence>
<dbReference type="EMBL" id="OCMT01000001">
    <property type="protein sequence ID" value="SOD11276.1"/>
    <property type="molecule type" value="Genomic_DNA"/>
</dbReference>
<organism evidence="2 3">
    <name type="scientific">Pedobacter xixiisoli</name>
    <dbReference type="NCBI Taxonomy" id="1476464"/>
    <lineage>
        <taxon>Bacteria</taxon>
        <taxon>Pseudomonadati</taxon>
        <taxon>Bacteroidota</taxon>
        <taxon>Sphingobacteriia</taxon>
        <taxon>Sphingobacteriales</taxon>
        <taxon>Sphingobacteriaceae</taxon>
        <taxon>Pedobacter</taxon>
    </lineage>
</organism>
<dbReference type="Gene3D" id="2.120.10.30">
    <property type="entry name" value="TolB, C-terminal domain"/>
    <property type="match status" value="1"/>
</dbReference>
<keyword evidence="3" id="KW-1185">Reference proteome</keyword>
<dbReference type="RefSeq" id="WP_097127367.1">
    <property type="nucleotide sequence ID" value="NZ_OCMT01000001.1"/>
</dbReference>
<dbReference type="AlphaFoldDB" id="A0A285ZNP4"/>
<dbReference type="Pfam" id="PF07676">
    <property type="entry name" value="PD40"/>
    <property type="match status" value="2"/>
</dbReference>
<dbReference type="OrthoDB" id="9812921at2"/>
<dbReference type="InterPro" id="IPR011659">
    <property type="entry name" value="WD40"/>
</dbReference>
<dbReference type="PANTHER" id="PTHR36842">
    <property type="entry name" value="PROTEIN TOLB HOMOLOG"/>
    <property type="match status" value="1"/>
</dbReference>
<evidence type="ECO:0000313" key="2">
    <source>
        <dbReference type="EMBL" id="SOD11276.1"/>
    </source>
</evidence>